<evidence type="ECO:0000256" key="2">
    <source>
        <dbReference type="ARBA" id="ARBA00022801"/>
    </source>
</evidence>
<dbReference type="AlphaFoldDB" id="A0A160TSE3"/>
<dbReference type="GO" id="GO:0008783">
    <property type="term" value="F:agmatinase activity"/>
    <property type="evidence" value="ECO:0007669"/>
    <property type="project" value="UniProtKB-EC"/>
</dbReference>
<dbReference type="GO" id="GO:0033389">
    <property type="term" value="P:putrescine biosynthetic process from arginine, via agmatine"/>
    <property type="evidence" value="ECO:0007669"/>
    <property type="project" value="TreeGrafter"/>
</dbReference>
<keyword evidence="3" id="KW-0472">Membrane</keyword>
<name>A0A160TSE3_9ZZZZ</name>
<proteinExistence type="predicted"/>
<accession>A0A160TSE3</accession>
<feature type="transmembrane region" description="Helical" evidence="3">
    <location>
        <begin position="329"/>
        <end position="348"/>
    </location>
</feature>
<dbReference type="InterPro" id="IPR006035">
    <property type="entry name" value="Ureohydrolase"/>
</dbReference>
<protein>
    <submittedName>
        <fullName evidence="4">Agmatinase</fullName>
        <ecNumber evidence="4">3.5.3.11</ecNumber>
    </submittedName>
</protein>
<dbReference type="Gene3D" id="3.40.800.10">
    <property type="entry name" value="Ureohydrolase domain"/>
    <property type="match status" value="1"/>
</dbReference>
<dbReference type="PANTHER" id="PTHR11358:SF26">
    <property type="entry name" value="GUANIDINO ACID HYDROLASE, MITOCHONDRIAL"/>
    <property type="match status" value="1"/>
</dbReference>
<dbReference type="GO" id="GO:0046872">
    <property type="term" value="F:metal ion binding"/>
    <property type="evidence" value="ECO:0007669"/>
    <property type="project" value="UniProtKB-KW"/>
</dbReference>
<dbReference type="EC" id="3.5.3.11" evidence="4"/>
<dbReference type="Pfam" id="PF00491">
    <property type="entry name" value="Arginase"/>
    <property type="match status" value="1"/>
</dbReference>
<dbReference type="EMBL" id="CZRL01000073">
    <property type="protein sequence ID" value="CUS51970.1"/>
    <property type="molecule type" value="Genomic_DNA"/>
</dbReference>
<sequence length="351" mass="38007">MNKPPWEGMGGYTEIDSATLPMIDEQTPTFMGVPLAQDAAALTGADVAIIGAPYVAGAAGKYAGVDKSEWVLAPQRVRQQSARYPTGYIQELDIDIFEQLQVVDMGDAEISPEVNLNPTAENILKAQSSVEALVNLALDAGAVPVVIGQNSPCGSYAIAKPIAERSTGKVGMISTDTHWDSRPIDYLTNDERIAGSGNWKSKTYNAHPNFSIPNLVEIGERGMLERAEIVRGYRDRGAHFYPMWKVRSELGMDGLCQELRHAYDGTDDVYVHFDMDVLGGAGPAPGDILGELAEPMGMSDYEVIRLAHEIGLRGLTGMSFICIPPGSMVIYRTIVYIIAFLIAGIALARQK</sequence>
<keyword evidence="1" id="KW-0479">Metal-binding</keyword>
<keyword evidence="3" id="KW-0812">Transmembrane</keyword>
<dbReference type="PANTHER" id="PTHR11358">
    <property type="entry name" value="ARGINASE/AGMATINASE"/>
    <property type="match status" value="1"/>
</dbReference>
<organism evidence="4">
    <name type="scientific">hydrothermal vent metagenome</name>
    <dbReference type="NCBI Taxonomy" id="652676"/>
    <lineage>
        <taxon>unclassified sequences</taxon>
        <taxon>metagenomes</taxon>
        <taxon>ecological metagenomes</taxon>
    </lineage>
</organism>
<evidence type="ECO:0000256" key="3">
    <source>
        <dbReference type="SAM" id="Phobius"/>
    </source>
</evidence>
<reference evidence="4" key="1">
    <citation type="submission" date="2015-10" db="EMBL/GenBank/DDBJ databases">
        <authorList>
            <person name="Gilbert D.G."/>
        </authorList>
    </citation>
    <scope>NUCLEOTIDE SEQUENCE</scope>
</reference>
<evidence type="ECO:0000256" key="1">
    <source>
        <dbReference type="ARBA" id="ARBA00022723"/>
    </source>
</evidence>
<dbReference type="PROSITE" id="PS51409">
    <property type="entry name" value="ARGINASE_2"/>
    <property type="match status" value="1"/>
</dbReference>
<keyword evidence="2 4" id="KW-0378">Hydrolase</keyword>
<dbReference type="InterPro" id="IPR023696">
    <property type="entry name" value="Ureohydrolase_dom_sf"/>
</dbReference>
<keyword evidence="3" id="KW-1133">Transmembrane helix</keyword>
<dbReference type="SUPFAM" id="SSF52768">
    <property type="entry name" value="Arginase/deacetylase"/>
    <property type="match status" value="1"/>
</dbReference>
<evidence type="ECO:0000313" key="4">
    <source>
        <dbReference type="EMBL" id="CUS51970.1"/>
    </source>
</evidence>
<gene>
    <name evidence="4" type="ORF">MGWOODY_XGa290</name>
</gene>